<dbReference type="eggNOG" id="ENOG5030ICV">
    <property type="taxonomic scope" value="Bacteria"/>
</dbReference>
<organism evidence="3 4">
    <name type="scientific">Rhodopseudomonas palustris (strain HaA2)</name>
    <dbReference type="NCBI Taxonomy" id="316058"/>
    <lineage>
        <taxon>Bacteria</taxon>
        <taxon>Pseudomonadati</taxon>
        <taxon>Pseudomonadota</taxon>
        <taxon>Alphaproteobacteria</taxon>
        <taxon>Hyphomicrobiales</taxon>
        <taxon>Nitrobacteraceae</taxon>
        <taxon>Rhodopseudomonas</taxon>
    </lineage>
</organism>
<feature type="signal peptide" evidence="2">
    <location>
        <begin position="1"/>
        <end position="22"/>
    </location>
</feature>
<dbReference type="AlphaFoldDB" id="Q2IY90"/>
<keyword evidence="2" id="KW-0732">Signal</keyword>
<dbReference type="OrthoDB" id="8115254at2"/>
<proteinExistence type="predicted"/>
<feature type="region of interest" description="Disordered" evidence="1">
    <location>
        <begin position="540"/>
        <end position="565"/>
    </location>
</feature>
<protein>
    <recommendedName>
        <fullName evidence="5">Cytochrome c domain-containing protein</fullName>
    </recommendedName>
</protein>
<name>Q2IY90_RHOP2</name>
<keyword evidence="4" id="KW-1185">Reference proteome</keyword>
<evidence type="ECO:0000313" key="4">
    <source>
        <dbReference type="Proteomes" id="UP000008809"/>
    </source>
</evidence>
<evidence type="ECO:0008006" key="5">
    <source>
        <dbReference type="Google" id="ProtNLM"/>
    </source>
</evidence>
<evidence type="ECO:0000313" key="3">
    <source>
        <dbReference type="EMBL" id="ABD06820.1"/>
    </source>
</evidence>
<dbReference type="KEGG" id="rpb:RPB_2114"/>
<feature type="chain" id="PRO_5004210371" description="Cytochrome c domain-containing protein" evidence="2">
    <location>
        <begin position="23"/>
        <end position="565"/>
    </location>
</feature>
<evidence type="ECO:0000256" key="2">
    <source>
        <dbReference type="SAM" id="SignalP"/>
    </source>
</evidence>
<sequence length="565" mass="61736">MKRFAVFAVSVMFVNSISAAVAAGDKACQVGKLAEWQRNVVIAGTDRAIFIEKNKLKAGEKAEDFDFSFGATIGQILRSANQSDSKANRVAVVKSLIDSFKLTKAPHPLGSREVAISPRLKESSIDPAKLLDESSPEGLHPIGLFNRFDQAPEDWQYCGEHRIVFAQGQRGADGLLTGPLGTLNRFFLIFEAAVANPRPDLQKEGCRPAADLWLGLKQLGTDTHKVAERLHRFYFKGLSAPNGVVIPPVIHARHYGNPFGQVRGNTFKQLPWELREWHVELSTGKFLPAPVGTNPQPAFYTPPETNVSGIDPAVKKAFQEVFVKRVVADAVASNQGLADRPADEQQTHLVNRNGVRGNLIAAFNDFVSDAGPPPRNDDPNQSENRTGAFREAVKNKIDELKPPTAGGSASGVSIDEVMNRVGATSCGGCHQFSAKQPANPADQIGTSSDNKPIVWPRSLGFVHIDETSRLSPLLTDFFLADRCENLNELFGKPAPPFDELAARTLFLTERTKLPTEILQEFAKTVPNLNQNQVRALNSATSQLNRDARQDDRARLGASGRIRQAD</sequence>
<dbReference type="EMBL" id="CP000250">
    <property type="protein sequence ID" value="ABD06820.1"/>
    <property type="molecule type" value="Genomic_DNA"/>
</dbReference>
<dbReference type="Proteomes" id="UP000008809">
    <property type="component" value="Chromosome"/>
</dbReference>
<dbReference type="HOGENOM" id="CLU_482221_0_0_5"/>
<reference evidence="3 4" key="1">
    <citation type="submission" date="2006-01" db="EMBL/GenBank/DDBJ databases">
        <title>Complete sequence of Rhodopseudomonas palustris HaA2.</title>
        <authorList>
            <consortium name="US DOE Joint Genome Institute"/>
            <person name="Copeland A."/>
            <person name="Lucas S."/>
            <person name="Lapidus A."/>
            <person name="Barry K."/>
            <person name="Detter J.C."/>
            <person name="Glavina T."/>
            <person name="Hammon N."/>
            <person name="Israni S."/>
            <person name="Pitluck S."/>
            <person name="Chain P."/>
            <person name="Malfatti S."/>
            <person name="Shin M."/>
            <person name="Vergez L."/>
            <person name="Schmutz J."/>
            <person name="Larimer F."/>
            <person name="Land M."/>
            <person name="Hauser L."/>
            <person name="Pelletier D.A."/>
            <person name="Kyrpides N."/>
            <person name="Anderson I."/>
            <person name="Oda Y."/>
            <person name="Harwood C.S."/>
            <person name="Richardson P."/>
        </authorList>
    </citation>
    <scope>NUCLEOTIDE SEQUENCE [LARGE SCALE GENOMIC DNA]</scope>
    <source>
        <strain evidence="3 4">HaA2</strain>
    </source>
</reference>
<gene>
    <name evidence="3" type="ordered locus">RPB_2114</name>
</gene>
<accession>Q2IY90</accession>
<evidence type="ECO:0000256" key="1">
    <source>
        <dbReference type="SAM" id="MobiDB-lite"/>
    </source>
</evidence>
<feature type="compositionally biased region" description="Basic and acidic residues" evidence="1">
    <location>
        <begin position="545"/>
        <end position="554"/>
    </location>
</feature>
<dbReference type="RefSeq" id="WP_011441008.1">
    <property type="nucleotide sequence ID" value="NC_007778.1"/>
</dbReference>